<evidence type="ECO:0000259" key="4">
    <source>
        <dbReference type="PROSITE" id="PS50043"/>
    </source>
</evidence>
<dbReference type="SUPFAM" id="SSF46894">
    <property type="entry name" value="C-terminal effector domain of the bipartite response regulators"/>
    <property type="match status" value="1"/>
</dbReference>
<evidence type="ECO:0000256" key="3">
    <source>
        <dbReference type="ARBA" id="ARBA00023163"/>
    </source>
</evidence>
<comment type="caution">
    <text evidence="5">The sequence shown here is derived from an EMBL/GenBank/DDBJ whole genome shotgun (WGS) entry which is preliminary data.</text>
</comment>
<dbReference type="Pfam" id="PF00196">
    <property type="entry name" value="GerE"/>
    <property type="match status" value="1"/>
</dbReference>
<accession>A0A317JTF2</accession>
<sequence>SGAARLGAAPLAEQAATLARRVGLRGAGRPGGDLLTSREQEVLRLVAEGHSNSRIAEQLFISPKTASVHVSRIIAKLDVTNRIEAAALAHRLGLLDRTAPTP</sequence>
<dbReference type="PRINTS" id="PR00038">
    <property type="entry name" value="HTHLUXR"/>
</dbReference>
<dbReference type="GO" id="GO:0006355">
    <property type="term" value="P:regulation of DNA-templated transcription"/>
    <property type="evidence" value="ECO:0007669"/>
    <property type="project" value="InterPro"/>
</dbReference>
<name>A0A317JTF2_9ACTN</name>
<protein>
    <submittedName>
        <fullName evidence="5">LuxR family transcriptional regulator</fullName>
    </submittedName>
</protein>
<organism evidence="5 6">
    <name type="scientific">Micromonospora globispora</name>
    <dbReference type="NCBI Taxonomy" id="1450148"/>
    <lineage>
        <taxon>Bacteria</taxon>
        <taxon>Bacillati</taxon>
        <taxon>Actinomycetota</taxon>
        <taxon>Actinomycetes</taxon>
        <taxon>Micromonosporales</taxon>
        <taxon>Micromonosporaceae</taxon>
        <taxon>Micromonospora</taxon>
    </lineage>
</organism>
<feature type="domain" description="HTH luxR-type" evidence="4">
    <location>
        <begin position="28"/>
        <end position="93"/>
    </location>
</feature>
<proteinExistence type="predicted"/>
<keyword evidence="1" id="KW-0805">Transcription regulation</keyword>
<keyword evidence="3" id="KW-0804">Transcription</keyword>
<dbReference type="Proteomes" id="UP000245683">
    <property type="component" value="Unassembled WGS sequence"/>
</dbReference>
<dbReference type="InterPro" id="IPR000792">
    <property type="entry name" value="Tscrpt_reg_LuxR_C"/>
</dbReference>
<dbReference type="PANTHER" id="PTHR44688">
    <property type="entry name" value="DNA-BINDING TRANSCRIPTIONAL ACTIVATOR DEVR_DOSR"/>
    <property type="match status" value="1"/>
</dbReference>
<dbReference type="CDD" id="cd06170">
    <property type="entry name" value="LuxR_C_like"/>
    <property type="match status" value="1"/>
</dbReference>
<reference evidence="6" key="1">
    <citation type="submission" date="2018-05" db="EMBL/GenBank/DDBJ databases">
        <title>Micromonospora globispora sp. nov. and Micromonospora rugosa sp. nov., isolated from marine sediment.</title>
        <authorList>
            <person name="Carro L."/>
            <person name="Aysel V."/>
            <person name="Cetin D."/>
            <person name="Igual J.M."/>
            <person name="Klenk H.-P."/>
            <person name="Trujillo M.E."/>
            <person name="Sahin N."/>
        </authorList>
    </citation>
    <scope>NUCLEOTIDE SEQUENCE [LARGE SCALE GENOMIC DNA]</scope>
    <source>
        <strain evidence="6">S2904</strain>
    </source>
</reference>
<evidence type="ECO:0000313" key="6">
    <source>
        <dbReference type="Proteomes" id="UP000245683"/>
    </source>
</evidence>
<evidence type="ECO:0000256" key="1">
    <source>
        <dbReference type="ARBA" id="ARBA00023015"/>
    </source>
</evidence>
<evidence type="ECO:0000313" key="5">
    <source>
        <dbReference type="EMBL" id="PWU43234.1"/>
    </source>
</evidence>
<dbReference type="InterPro" id="IPR036388">
    <property type="entry name" value="WH-like_DNA-bd_sf"/>
</dbReference>
<dbReference type="AlphaFoldDB" id="A0A317JTF2"/>
<gene>
    <name evidence="5" type="ORF">DLJ46_32410</name>
</gene>
<dbReference type="PROSITE" id="PS50043">
    <property type="entry name" value="HTH_LUXR_2"/>
    <property type="match status" value="1"/>
</dbReference>
<dbReference type="Gene3D" id="1.10.10.10">
    <property type="entry name" value="Winged helix-like DNA-binding domain superfamily/Winged helix DNA-binding domain"/>
    <property type="match status" value="1"/>
</dbReference>
<dbReference type="SMART" id="SM00421">
    <property type="entry name" value="HTH_LUXR"/>
    <property type="match status" value="1"/>
</dbReference>
<dbReference type="EMBL" id="QGSV01000478">
    <property type="protein sequence ID" value="PWU43234.1"/>
    <property type="molecule type" value="Genomic_DNA"/>
</dbReference>
<dbReference type="OrthoDB" id="5476461at2"/>
<evidence type="ECO:0000256" key="2">
    <source>
        <dbReference type="ARBA" id="ARBA00023125"/>
    </source>
</evidence>
<dbReference type="GO" id="GO:0003677">
    <property type="term" value="F:DNA binding"/>
    <property type="evidence" value="ECO:0007669"/>
    <property type="project" value="UniProtKB-KW"/>
</dbReference>
<dbReference type="RefSeq" id="WP_133255743.1">
    <property type="nucleotide sequence ID" value="NZ_QGSV01000478.1"/>
</dbReference>
<dbReference type="PANTHER" id="PTHR44688:SF16">
    <property type="entry name" value="DNA-BINDING TRANSCRIPTIONAL ACTIVATOR DEVR_DOSR"/>
    <property type="match status" value="1"/>
</dbReference>
<keyword evidence="2" id="KW-0238">DNA-binding</keyword>
<keyword evidence="6" id="KW-1185">Reference proteome</keyword>
<feature type="non-terminal residue" evidence="5">
    <location>
        <position position="1"/>
    </location>
</feature>
<dbReference type="InterPro" id="IPR016032">
    <property type="entry name" value="Sig_transdc_resp-reg_C-effctor"/>
</dbReference>